<feature type="region of interest" description="Disordered" evidence="1">
    <location>
        <begin position="783"/>
        <end position="810"/>
    </location>
</feature>
<dbReference type="VEuPathDB" id="ToxoDB:CSUI_003205"/>
<accession>A0A2C6L6C5</accession>
<feature type="region of interest" description="Disordered" evidence="1">
    <location>
        <begin position="359"/>
        <end position="496"/>
    </location>
</feature>
<feature type="compositionally biased region" description="Low complexity" evidence="1">
    <location>
        <begin position="591"/>
        <end position="606"/>
    </location>
</feature>
<feature type="region of interest" description="Disordered" evidence="1">
    <location>
        <begin position="828"/>
        <end position="857"/>
    </location>
</feature>
<protein>
    <submittedName>
        <fullName evidence="2">Uncharacterized protein</fullName>
    </submittedName>
</protein>
<comment type="caution">
    <text evidence="2">The sequence shown here is derived from an EMBL/GenBank/DDBJ whole genome shotgun (WGS) entry which is preliminary data.</text>
</comment>
<dbReference type="EMBL" id="MIGC01001404">
    <property type="protein sequence ID" value="PHJ22943.1"/>
    <property type="molecule type" value="Genomic_DNA"/>
</dbReference>
<feature type="region of interest" description="Disordered" evidence="1">
    <location>
        <begin position="574"/>
        <end position="621"/>
    </location>
</feature>
<feature type="compositionally biased region" description="Basic and acidic residues" evidence="1">
    <location>
        <begin position="406"/>
        <end position="496"/>
    </location>
</feature>
<feature type="compositionally biased region" description="Polar residues" evidence="1">
    <location>
        <begin position="846"/>
        <end position="857"/>
    </location>
</feature>
<feature type="compositionally biased region" description="Gly residues" evidence="1">
    <location>
        <begin position="362"/>
        <end position="372"/>
    </location>
</feature>
<evidence type="ECO:0000313" key="2">
    <source>
        <dbReference type="EMBL" id="PHJ22943.1"/>
    </source>
</evidence>
<feature type="region of interest" description="Disordered" evidence="1">
    <location>
        <begin position="678"/>
        <end position="703"/>
    </location>
</feature>
<feature type="compositionally biased region" description="Basic and acidic residues" evidence="1">
    <location>
        <begin position="831"/>
        <end position="845"/>
    </location>
</feature>
<dbReference type="Proteomes" id="UP000221165">
    <property type="component" value="Unassembled WGS sequence"/>
</dbReference>
<reference evidence="2 3" key="1">
    <citation type="journal article" date="2017" name="Int. J. Parasitol.">
        <title>The genome of the protozoan parasite Cystoisospora suis and a reverse vaccinology approach to identify vaccine candidates.</title>
        <authorList>
            <person name="Palmieri N."/>
            <person name="Shrestha A."/>
            <person name="Ruttkowski B."/>
            <person name="Beck T."/>
            <person name="Vogl C."/>
            <person name="Tomley F."/>
            <person name="Blake D.P."/>
            <person name="Joachim A."/>
        </authorList>
    </citation>
    <scope>NUCLEOTIDE SEQUENCE [LARGE SCALE GENOMIC DNA]</scope>
    <source>
        <strain evidence="2 3">Wien I</strain>
    </source>
</reference>
<proteinExistence type="predicted"/>
<evidence type="ECO:0000313" key="3">
    <source>
        <dbReference type="Proteomes" id="UP000221165"/>
    </source>
</evidence>
<evidence type="ECO:0000256" key="1">
    <source>
        <dbReference type="SAM" id="MobiDB-lite"/>
    </source>
</evidence>
<organism evidence="2 3">
    <name type="scientific">Cystoisospora suis</name>
    <dbReference type="NCBI Taxonomy" id="483139"/>
    <lineage>
        <taxon>Eukaryota</taxon>
        <taxon>Sar</taxon>
        <taxon>Alveolata</taxon>
        <taxon>Apicomplexa</taxon>
        <taxon>Conoidasida</taxon>
        <taxon>Coccidia</taxon>
        <taxon>Eucoccidiorida</taxon>
        <taxon>Eimeriorina</taxon>
        <taxon>Sarcocystidae</taxon>
        <taxon>Cystoisospora</taxon>
    </lineage>
</organism>
<gene>
    <name evidence="2" type="ORF">CSUI_003205</name>
</gene>
<dbReference type="AlphaFoldDB" id="A0A2C6L6C5"/>
<keyword evidence="3" id="KW-1185">Reference proteome</keyword>
<dbReference type="OrthoDB" id="333518at2759"/>
<dbReference type="RefSeq" id="XP_067924620.1">
    <property type="nucleotide sequence ID" value="XM_068063403.1"/>
</dbReference>
<name>A0A2C6L6C5_9APIC</name>
<dbReference type="GeneID" id="94426614"/>
<feature type="compositionally biased region" description="Low complexity" evidence="1">
    <location>
        <begin position="373"/>
        <end position="388"/>
    </location>
</feature>
<sequence>MRAAILSVRLRLVKVSEFKNSKHSHCLLPRRMSRTRPLSGIPEYFTSVTWYHTSRPFAMRGVPIYTGGSSSASSGTVGGLLGSHAVAGKFLGLTSHHTGDHASLTDLLHSSDSAFCKARVSAATAGPSYVAAAENATKAPAIAAKFLGLPSGHPVSISASSTKASILCANKPAGTAAASKFFSGSATGGPHGVNGASSVAQKFQSELLPHVDNAAKGGKLSSTGYNGESFLLRAGEAGPAAGTAASAAAKGAAGAKLIVGSSGGTDGGLCGGPDALGVAAGVTGGGSAVGGVGVPSEGGGGSFFLLHADETGPTAGTAAVAATKANAFAVSAQAKRGAFTKAAGGKGALGTKTVFWGKKSKGGFGKKAGGGRSSAASRRASKAAQRQQRQAEKEAKAAAKKAQRQQKREAAAQRKAAAKEERRAQKAQRREREIEKENQRAREKEQRKFERQQKQAYRDEKARLQEEQRRYRKLRENQEEVERERRAYAASSRRDTDYGGRGWGSGYRRTPSYEDVDRSGYGYGGYRGGYGGYGGGGGHGGGGYAAGTYGGGGHGGGGYAGGGHGGAGAGGTAYGGSHGGPSSLEGPEVSGDAGTAAAGGAPHGMGPSSVQHVYAQPGGGQEGVKSIRVIQDVAETKGGITTHHVTETTSTARANVPSKLIPPPMAPAAGGAAYGAADLAEDGGAGEGGEVSPFDEGGDVEGEGEEFLSLRTVKMQAMLLLGTLGFGPAREANEVKEHAGHRARRRRLRKKFAMIREIRLRRLEEAEQTRFQRDVQCHVLQKDGYSQGPSESRYSCAGETEEATGRAGTARDNCDRALWKRHRARGVSVRQTERSRNGERVKWTDRSTPASTVSSPLSVQRWMTREFDEDAVPPQQSKSSVAGRRRKVVLDQCGQEEAPKCRPLLAAAAYAADWTESEQRGDHGAIPLSRLFLFRNARSRLRGFQRCRPRTFQREALPRSLWEESTAEDSGYCGDGAEWSGSDDEELRFNESTTGAEELYDAKKTTTGTPSCDVRLAIGASQANLSLAVKRRCFKDARVGITYRNDRVHLPSARRRVQMSLRPLRQLKYQDFLA</sequence>